<organism evidence="2">
    <name type="scientific">Clastoptera arizonana</name>
    <name type="common">Arizona spittle bug</name>
    <dbReference type="NCBI Taxonomy" id="38151"/>
    <lineage>
        <taxon>Eukaryota</taxon>
        <taxon>Metazoa</taxon>
        <taxon>Ecdysozoa</taxon>
        <taxon>Arthropoda</taxon>
        <taxon>Hexapoda</taxon>
        <taxon>Insecta</taxon>
        <taxon>Pterygota</taxon>
        <taxon>Neoptera</taxon>
        <taxon>Paraneoptera</taxon>
        <taxon>Hemiptera</taxon>
        <taxon>Auchenorrhyncha</taxon>
        <taxon>Cercopoidea</taxon>
        <taxon>Clastopteridae</taxon>
        <taxon>Clastoptera</taxon>
    </lineage>
</organism>
<dbReference type="AlphaFoldDB" id="A0A1B6D6T3"/>
<protein>
    <recommendedName>
        <fullName evidence="1">XRN2-binding (XTBD) domain-containing protein</fullName>
    </recommendedName>
</protein>
<dbReference type="Pfam" id="PF11952">
    <property type="entry name" value="XTBD"/>
    <property type="match status" value="1"/>
</dbReference>
<reference evidence="2" key="1">
    <citation type="submission" date="2015-12" db="EMBL/GenBank/DDBJ databases">
        <title>De novo transcriptome assembly of four potential Pierce s Disease insect vectors from Arizona vineyards.</title>
        <authorList>
            <person name="Tassone E.E."/>
        </authorList>
    </citation>
    <scope>NUCLEOTIDE SEQUENCE</scope>
</reference>
<dbReference type="EMBL" id="GEDC01016013">
    <property type="protein sequence ID" value="JAS21285.1"/>
    <property type="molecule type" value="Transcribed_RNA"/>
</dbReference>
<evidence type="ECO:0000313" key="2">
    <source>
        <dbReference type="EMBL" id="JAS21285.1"/>
    </source>
</evidence>
<feature type="domain" description="XRN2-binding (XTBD)" evidence="1">
    <location>
        <begin position="9"/>
        <end position="93"/>
    </location>
</feature>
<dbReference type="PANTHER" id="PTHR48430:SF1">
    <property type="entry name" value="PARTNER OF XRN-2 PROTEIN 1"/>
    <property type="match status" value="1"/>
</dbReference>
<proteinExistence type="predicted"/>
<sequence>MTFDTNWDIEKYKPYYESEEHWELRRKFMQTHKNKFPEDRLVCLAQVFFNVEFLGCKYPDKTMELVVELSEGVADEHREKKKGKLQRTFVKASSAAEAKAKR</sequence>
<dbReference type="InterPro" id="IPR021859">
    <property type="entry name" value="XTBD"/>
</dbReference>
<accession>A0A1B6D6T3</accession>
<dbReference type="PANTHER" id="PTHR48430">
    <property type="entry name" value="PARTNER OF XRN-2 PROTEIN 1"/>
    <property type="match status" value="1"/>
</dbReference>
<name>A0A1B6D6T3_9HEMI</name>
<dbReference type="PROSITE" id="PS51827">
    <property type="entry name" value="XTBD"/>
    <property type="match status" value="1"/>
</dbReference>
<gene>
    <name evidence="2" type="ORF">g.10715</name>
</gene>
<evidence type="ECO:0000259" key="1">
    <source>
        <dbReference type="PROSITE" id="PS51827"/>
    </source>
</evidence>